<dbReference type="GO" id="GO:0022857">
    <property type="term" value="F:transmembrane transporter activity"/>
    <property type="evidence" value="ECO:0007669"/>
    <property type="project" value="InterPro"/>
</dbReference>
<sequence length="222" mass="22978">MSDVLSDAEIGARHGLSAAAYDGARELRVEELACTRGAALIFDNLSFTVKAGEALLVGGANGSGKSSLLRQLAGLLPVAAGRIEMAFGAPDQTVHYLGHADGLKNALTVGETLAFEAALVGCALPAQISATLGLGARDWQFVGDLSAGQRRRLTLARLIIDPRPLWLLDEPMTALDTQARALVDALAQAHLAQGGMIVAASHEGLAFAQSEIRLGQAMEAGA</sequence>
<dbReference type="InterPro" id="IPR003593">
    <property type="entry name" value="AAA+_ATPase"/>
</dbReference>
<protein>
    <submittedName>
        <fullName evidence="8">Heme ABC exporter ATP-binding protein CcmA</fullName>
    </submittedName>
</protein>
<dbReference type="NCBIfam" id="TIGR01189">
    <property type="entry name" value="ccmA"/>
    <property type="match status" value="1"/>
</dbReference>
<dbReference type="GO" id="GO:0016887">
    <property type="term" value="F:ATP hydrolysis activity"/>
    <property type="evidence" value="ECO:0007669"/>
    <property type="project" value="InterPro"/>
</dbReference>
<evidence type="ECO:0000256" key="1">
    <source>
        <dbReference type="ARBA" id="ARBA00022448"/>
    </source>
</evidence>
<dbReference type="PROSITE" id="PS50893">
    <property type="entry name" value="ABC_TRANSPORTER_2"/>
    <property type="match status" value="1"/>
</dbReference>
<dbReference type="SUPFAM" id="SSF52540">
    <property type="entry name" value="P-loop containing nucleoside triphosphate hydrolases"/>
    <property type="match status" value="1"/>
</dbReference>
<keyword evidence="4 8" id="KW-0067">ATP-binding</keyword>
<dbReference type="InterPro" id="IPR027417">
    <property type="entry name" value="P-loop_NTPase"/>
</dbReference>
<reference evidence="8" key="1">
    <citation type="submission" date="2020-10" db="EMBL/GenBank/DDBJ databases">
        <title>Microbiome of the Black Sea water column analyzed by genome centric metagenomics.</title>
        <authorList>
            <person name="Cabello-Yeves P.J."/>
            <person name="Callieri C."/>
            <person name="Picazo A."/>
            <person name="Mehrshad M."/>
            <person name="Haro-Moreno J.M."/>
            <person name="Roda-Garcia J."/>
            <person name="Dzembekova N."/>
            <person name="Slabakova V."/>
            <person name="Slabakova N."/>
            <person name="Moncheva S."/>
            <person name="Rodriguez-Valera F."/>
        </authorList>
    </citation>
    <scope>NUCLEOTIDE SEQUENCE</scope>
    <source>
        <strain evidence="8">BS307-5m-G5</strain>
    </source>
</reference>
<evidence type="ECO:0000259" key="7">
    <source>
        <dbReference type="PROSITE" id="PS50893"/>
    </source>
</evidence>
<dbReference type="PANTHER" id="PTHR43499">
    <property type="entry name" value="ABC TRANSPORTER I FAMILY MEMBER 1"/>
    <property type="match status" value="1"/>
</dbReference>
<name>A0A937L638_9PROT</name>
<dbReference type="PANTHER" id="PTHR43499:SF1">
    <property type="entry name" value="ABC TRANSPORTER I FAMILY MEMBER 1"/>
    <property type="match status" value="1"/>
</dbReference>
<dbReference type="Pfam" id="PF00005">
    <property type="entry name" value="ABC_tran"/>
    <property type="match status" value="1"/>
</dbReference>
<dbReference type="GO" id="GO:0005524">
    <property type="term" value="F:ATP binding"/>
    <property type="evidence" value="ECO:0007669"/>
    <property type="project" value="UniProtKB-KW"/>
</dbReference>
<accession>A0A937L638</accession>
<evidence type="ECO:0000313" key="9">
    <source>
        <dbReference type="Proteomes" id="UP000785783"/>
    </source>
</evidence>
<comment type="caution">
    <text evidence="8">The sequence shown here is derived from an EMBL/GenBank/DDBJ whole genome shotgun (WGS) entry which is preliminary data.</text>
</comment>
<keyword evidence="2" id="KW-0547">Nucleotide-binding</keyword>
<dbReference type="Proteomes" id="UP000785783">
    <property type="component" value="Unassembled WGS sequence"/>
</dbReference>
<keyword evidence="1" id="KW-0813">Transport</keyword>
<dbReference type="GO" id="GO:0017004">
    <property type="term" value="P:cytochrome complex assembly"/>
    <property type="evidence" value="ECO:0007669"/>
    <property type="project" value="UniProtKB-KW"/>
</dbReference>
<dbReference type="SMART" id="SM00382">
    <property type="entry name" value="AAA"/>
    <property type="match status" value="1"/>
</dbReference>
<dbReference type="PROSITE" id="PS00211">
    <property type="entry name" value="ABC_TRANSPORTER_1"/>
    <property type="match status" value="1"/>
</dbReference>
<gene>
    <name evidence="8" type="primary">ccmA</name>
    <name evidence="8" type="ORF">ISQ19_00435</name>
</gene>
<dbReference type="EMBL" id="JADHOK010000002">
    <property type="protein sequence ID" value="MBL6761145.1"/>
    <property type="molecule type" value="Genomic_DNA"/>
</dbReference>
<keyword evidence="5" id="KW-1278">Translocase</keyword>
<evidence type="ECO:0000256" key="4">
    <source>
        <dbReference type="ARBA" id="ARBA00022840"/>
    </source>
</evidence>
<feature type="domain" description="ABC transporter" evidence="7">
    <location>
        <begin position="27"/>
        <end position="222"/>
    </location>
</feature>
<dbReference type="InterPro" id="IPR003439">
    <property type="entry name" value="ABC_transporter-like_ATP-bd"/>
</dbReference>
<dbReference type="InterPro" id="IPR017871">
    <property type="entry name" value="ABC_transporter-like_CS"/>
</dbReference>
<keyword evidence="6" id="KW-0472">Membrane</keyword>
<evidence type="ECO:0000256" key="3">
    <source>
        <dbReference type="ARBA" id="ARBA00022748"/>
    </source>
</evidence>
<proteinExistence type="predicted"/>
<evidence type="ECO:0000256" key="6">
    <source>
        <dbReference type="ARBA" id="ARBA00023136"/>
    </source>
</evidence>
<dbReference type="InterPro" id="IPR005895">
    <property type="entry name" value="ABC_transptr_haem_export_CcmA"/>
</dbReference>
<evidence type="ECO:0000313" key="8">
    <source>
        <dbReference type="EMBL" id="MBL6761145.1"/>
    </source>
</evidence>
<evidence type="ECO:0000256" key="2">
    <source>
        <dbReference type="ARBA" id="ARBA00022741"/>
    </source>
</evidence>
<evidence type="ECO:0000256" key="5">
    <source>
        <dbReference type="ARBA" id="ARBA00022967"/>
    </source>
</evidence>
<dbReference type="Gene3D" id="3.40.50.300">
    <property type="entry name" value="P-loop containing nucleotide triphosphate hydrolases"/>
    <property type="match status" value="1"/>
</dbReference>
<keyword evidence="3" id="KW-0201">Cytochrome c-type biogenesis</keyword>
<organism evidence="8 9">
    <name type="scientific">PS1 clade bacterium</name>
    <dbReference type="NCBI Taxonomy" id="2175152"/>
    <lineage>
        <taxon>Bacteria</taxon>
        <taxon>Pseudomonadati</taxon>
        <taxon>Pseudomonadota</taxon>
        <taxon>Alphaproteobacteria</taxon>
        <taxon>PS1 clade</taxon>
    </lineage>
</organism>
<dbReference type="AlphaFoldDB" id="A0A937L638"/>